<sequence length="217" mass="23035">MALYSELSGAIERGEAERVVGWARSALGGVIAGDLAVDAVRHPLGFLCLPVYRHGDAGVCVHLWQPGRGHERPTTSPTHCHSWELSSWVLVGGLRNQTLVLDDAGPVTHRVFRVLSGRDGDSIEATDRLVRAEVVTDTTHRAGERYSLAAGVFHETVVPDSASLVATVALGRTAPGAADLSLGGLRTTSHRVRRQLCGRAETVSAATAVVTSLAHRV</sequence>
<keyword evidence="2" id="KW-1185">Reference proteome</keyword>
<accession>A0A2S6GK95</accession>
<proteinExistence type="predicted"/>
<dbReference type="AlphaFoldDB" id="A0A2S6GK95"/>
<reference evidence="1 2" key="1">
    <citation type="submission" date="2018-02" db="EMBL/GenBank/DDBJ databases">
        <title>Genomic Encyclopedia of Archaeal and Bacterial Type Strains, Phase II (KMG-II): from individual species to whole genera.</title>
        <authorList>
            <person name="Goeker M."/>
        </authorList>
    </citation>
    <scope>NUCLEOTIDE SEQUENCE [LARGE SCALE GENOMIC DNA]</scope>
    <source>
        <strain evidence="1 2">YU 961-1</strain>
    </source>
</reference>
<comment type="caution">
    <text evidence="1">The sequence shown here is derived from an EMBL/GenBank/DDBJ whole genome shotgun (WGS) entry which is preliminary data.</text>
</comment>
<organism evidence="1 2">
    <name type="scientific">Actinokineospora auranticolor</name>
    <dbReference type="NCBI Taxonomy" id="155976"/>
    <lineage>
        <taxon>Bacteria</taxon>
        <taxon>Bacillati</taxon>
        <taxon>Actinomycetota</taxon>
        <taxon>Actinomycetes</taxon>
        <taxon>Pseudonocardiales</taxon>
        <taxon>Pseudonocardiaceae</taxon>
        <taxon>Actinokineospora</taxon>
    </lineage>
</organism>
<evidence type="ECO:0008006" key="3">
    <source>
        <dbReference type="Google" id="ProtNLM"/>
    </source>
</evidence>
<name>A0A2S6GK95_9PSEU</name>
<dbReference type="RefSeq" id="WP_104481011.1">
    <property type="nucleotide sequence ID" value="NZ_CP154825.1"/>
</dbReference>
<protein>
    <recommendedName>
        <fullName evidence="3">Cysteine dioxygenase type I</fullName>
    </recommendedName>
</protein>
<gene>
    <name evidence="1" type="ORF">CLV40_11360</name>
</gene>
<evidence type="ECO:0000313" key="2">
    <source>
        <dbReference type="Proteomes" id="UP000239203"/>
    </source>
</evidence>
<dbReference type="EMBL" id="PTIX01000013">
    <property type="protein sequence ID" value="PPK65576.1"/>
    <property type="molecule type" value="Genomic_DNA"/>
</dbReference>
<dbReference type="Proteomes" id="UP000239203">
    <property type="component" value="Unassembled WGS sequence"/>
</dbReference>
<evidence type="ECO:0000313" key="1">
    <source>
        <dbReference type="EMBL" id="PPK65576.1"/>
    </source>
</evidence>
<dbReference type="OrthoDB" id="4557078at2"/>